<dbReference type="NCBIfam" id="TIGR02436">
    <property type="entry name" value="four helix bundle protein"/>
    <property type="match status" value="1"/>
</dbReference>
<dbReference type="Pfam" id="PF05635">
    <property type="entry name" value="23S_rRNA_IVP"/>
    <property type="match status" value="1"/>
</dbReference>
<dbReference type="InterPro" id="IPR036583">
    <property type="entry name" value="23S_rRNA_IVS_sf"/>
</dbReference>
<evidence type="ECO:0008006" key="3">
    <source>
        <dbReference type="Google" id="ProtNLM"/>
    </source>
</evidence>
<dbReference type="Proteomes" id="UP000320055">
    <property type="component" value="Unassembled WGS sequence"/>
</dbReference>
<accession>A0A563VT66</accession>
<dbReference type="Gene3D" id="1.20.1440.60">
    <property type="entry name" value="23S rRNA-intervening sequence"/>
    <property type="match status" value="1"/>
</dbReference>
<evidence type="ECO:0000313" key="2">
    <source>
        <dbReference type="Proteomes" id="UP000320055"/>
    </source>
</evidence>
<reference evidence="1 2" key="1">
    <citation type="submission" date="2019-01" db="EMBL/GenBank/DDBJ databases">
        <authorList>
            <person name="Brito A."/>
        </authorList>
    </citation>
    <scope>NUCLEOTIDE SEQUENCE [LARGE SCALE GENOMIC DNA]</scope>
    <source>
        <strain evidence="1">1</strain>
    </source>
</reference>
<dbReference type="SUPFAM" id="SSF158446">
    <property type="entry name" value="IVS-encoded protein-like"/>
    <property type="match status" value="1"/>
</dbReference>
<organism evidence="1 2">
    <name type="scientific">Hyella patelloides LEGE 07179</name>
    <dbReference type="NCBI Taxonomy" id="945734"/>
    <lineage>
        <taxon>Bacteria</taxon>
        <taxon>Bacillati</taxon>
        <taxon>Cyanobacteriota</taxon>
        <taxon>Cyanophyceae</taxon>
        <taxon>Pleurocapsales</taxon>
        <taxon>Hyellaceae</taxon>
        <taxon>Hyella</taxon>
    </lineage>
</organism>
<proteinExistence type="predicted"/>
<dbReference type="AlphaFoldDB" id="A0A563VT66"/>
<keyword evidence="2" id="KW-1185">Reference proteome</keyword>
<evidence type="ECO:0000313" key="1">
    <source>
        <dbReference type="EMBL" id="VEP14588.1"/>
    </source>
</evidence>
<sequence>MAQDLRKRTKEFALRVIRVYSSLPSSSTVAQVIGKQVLRSGTSVGAHYPEAFHSRSDAEFINKIEVGLQEL</sequence>
<dbReference type="RefSeq" id="WP_246141963.1">
    <property type="nucleotide sequence ID" value="NZ_LR214016.1"/>
</dbReference>
<name>A0A563VT66_9CYAN</name>
<gene>
    <name evidence="1" type="ORF">H1P_2730003</name>
</gene>
<protein>
    <recommendedName>
        <fullName evidence="3">Four helix bundle protein</fullName>
    </recommendedName>
</protein>
<dbReference type="EMBL" id="CAACVJ010000194">
    <property type="protein sequence ID" value="VEP14588.1"/>
    <property type="molecule type" value="Genomic_DNA"/>
</dbReference>
<dbReference type="InterPro" id="IPR012657">
    <property type="entry name" value="23S_rRNA-intervening_sequence"/>
</dbReference>